<evidence type="ECO:0008006" key="3">
    <source>
        <dbReference type="Google" id="ProtNLM"/>
    </source>
</evidence>
<keyword evidence="2" id="KW-1185">Reference proteome</keyword>
<dbReference type="Proteomes" id="UP000815677">
    <property type="component" value="Unassembled WGS sequence"/>
</dbReference>
<evidence type="ECO:0000313" key="2">
    <source>
        <dbReference type="Proteomes" id="UP000815677"/>
    </source>
</evidence>
<accession>A0ABQ0MAN6</accession>
<proteinExistence type="predicted"/>
<dbReference type="Gene3D" id="1.25.10.10">
    <property type="entry name" value="Leucine-rich Repeat Variant"/>
    <property type="match status" value="1"/>
</dbReference>
<reference evidence="1" key="1">
    <citation type="submission" date="2014-09" db="EMBL/GenBank/DDBJ databases">
        <title>Genome sequence of the luminous mushroom Mycena chlorophos for searching fungal bioluminescence genes.</title>
        <authorList>
            <person name="Tanaka Y."/>
            <person name="Kasuga D."/>
            <person name="Oba Y."/>
            <person name="Hase S."/>
            <person name="Sato K."/>
            <person name="Oba Y."/>
            <person name="Sakakibara Y."/>
        </authorList>
    </citation>
    <scope>NUCLEOTIDE SEQUENCE</scope>
</reference>
<dbReference type="InterPro" id="IPR011989">
    <property type="entry name" value="ARM-like"/>
</dbReference>
<sequence length="497" mass="53964">MLSATTTSLFSGSRTSVRTWWSDSAPLGATVSLHSLAKPLMRLQYHREAQKFIQRQQNVELSEASVKVLASYLVYKYVGPKTKELILKELAKRAVPSSKDASLIFEIIGPNPLLMDQFVHVSILQGEAASGSREPELGNVMSDPPSPTDVPSLVTLRGLQLLPFLSLGTGDRHPLRPGELELEPAVDLDADLAISACKALARICASPVGADAVISSGILRRVLQLVQSSSIDPDDVDDCCLGCRMLHQFAASRVLTLAILDEDIPTLLLSVARQGRETTRAHALLALSRIAFWKEGADAVVAAGGPEFCRQFLRQMGCFERLVSGSAVDQATLQSLCGLMGNLVAHDHLSSSLSWVIPPQQLAQFSSYDKLAPHLVFALAQYSLNNIYNAQAILEDGRDNLVQLLRFAAGPPDQVDVELRMWACELLGNLASHVFLIPVLLALPVEPILFLSSALSHPTTASRATRALIRFRATDEGQERVSRIAPILDLSSISELE</sequence>
<organism evidence="1 2">
    <name type="scientific">Mycena chlorophos</name>
    <name type="common">Agaric fungus</name>
    <name type="synonym">Agaricus chlorophos</name>
    <dbReference type="NCBI Taxonomy" id="658473"/>
    <lineage>
        <taxon>Eukaryota</taxon>
        <taxon>Fungi</taxon>
        <taxon>Dikarya</taxon>
        <taxon>Basidiomycota</taxon>
        <taxon>Agaricomycotina</taxon>
        <taxon>Agaricomycetes</taxon>
        <taxon>Agaricomycetidae</taxon>
        <taxon>Agaricales</taxon>
        <taxon>Marasmiineae</taxon>
        <taxon>Mycenaceae</taxon>
        <taxon>Mycena</taxon>
    </lineage>
</organism>
<gene>
    <name evidence="1" type="ORF">MCHLO_16525</name>
</gene>
<dbReference type="EMBL" id="DF849943">
    <property type="protein sequence ID" value="GAT60388.1"/>
    <property type="molecule type" value="Genomic_DNA"/>
</dbReference>
<evidence type="ECO:0000313" key="1">
    <source>
        <dbReference type="EMBL" id="GAT60388.1"/>
    </source>
</evidence>
<dbReference type="SUPFAM" id="SSF48371">
    <property type="entry name" value="ARM repeat"/>
    <property type="match status" value="1"/>
</dbReference>
<protein>
    <recommendedName>
        <fullName evidence="3">ARM repeat-containing protein</fullName>
    </recommendedName>
</protein>
<name>A0ABQ0MAN6_MYCCL</name>
<dbReference type="InterPro" id="IPR016024">
    <property type="entry name" value="ARM-type_fold"/>
</dbReference>